<dbReference type="Proteomes" id="UP000199310">
    <property type="component" value="Unassembled WGS sequence"/>
</dbReference>
<name>A0A1I0RMQ9_9BACT</name>
<keyword evidence="2" id="KW-1185">Reference proteome</keyword>
<evidence type="ECO:0000313" key="2">
    <source>
        <dbReference type="Proteomes" id="UP000199310"/>
    </source>
</evidence>
<accession>A0A1I0RMQ9</accession>
<dbReference type="RefSeq" id="WP_177192176.1">
    <property type="nucleotide sequence ID" value="NZ_FOJG01000001.1"/>
</dbReference>
<dbReference type="EMBL" id="FOJG01000001">
    <property type="protein sequence ID" value="SEW41768.1"/>
    <property type="molecule type" value="Genomic_DNA"/>
</dbReference>
<protein>
    <submittedName>
        <fullName evidence="1">Uncharacterized protein</fullName>
    </submittedName>
</protein>
<evidence type="ECO:0000313" key="1">
    <source>
        <dbReference type="EMBL" id="SEW41768.1"/>
    </source>
</evidence>
<reference evidence="2" key="1">
    <citation type="submission" date="2016-10" db="EMBL/GenBank/DDBJ databases">
        <authorList>
            <person name="Varghese N."/>
            <person name="Submissions S."/>
        </authorList>
    </citation>
    <scope>NUCLEOTIDE SEQUENCE [LARGE SCALE GENOMIC DNA]</scope>
    <source>
        <strain evidence="2">DSM 3695</strain>
    </source>
</reference>
<dbReference type="AlphaFoldDB" id="A0A1I0RMQ9"/>
<sequence length="49" mass="5831">MKILFLLLLTAVILVALVATYFIKKEQDNSIGNKFLRLIRKFDSWQMMR</sequence>
<proteinExistence type="predicted"/>
<gene>
    <name evidence="1" type="ORF">SAMN04488122_3024</name>
</gene>
<organism evidence="1 2">
    <name type="scientific">Chitinophaga arvensicola</name>
    <dbReference type="NCBI Taxonomy" id="29529"/>
    <lineage>
        <taxon>Bacteria</taxon>
        <taxon>Pseudomonadati</taxon>
        <taxon>Bacteroidota</taxon>
        <taxon>Chitinophagia</taxon>
        <taxon>Chitinophagales</taxon>
        <taxon>Chitinophagaceae</taxon>
        <taxon>Chitinophaga</taxon>
    </lineage>
</organism>